<dbReference type="Pfam" id="PF04754">
    <property type="entry name" value="Transposase_31"/>
    <property type="match status" value="1"/>
</dbReference>
<sequence>MGKQDIALKSYFKNNDRFADLINTGIYNGIQVVKPDDLEELDTDSSLYIHTQGMKIPLARVRDVIRKSAGDCEYVIYGVENQSSIHYAMPLRVMMYDTLTYEAECRQFVNARRNRKDSEYLSKMRKKDRIHPVFTLVIYYGEAPWDGARSLKDMMVDMPKWMEKRFNDYPMKLLEIGTCRNTFQNQDIFNFIKIIQLLYSDKVEELQRYYANIKVGRDTAELVGTITENEEILNYVKEHKDEEEINMCEATKRWEQRWTRKITDGFINMMGVRKEGEENLAPEEAIERLKLKEKIEGEANGEQNKSMEIAEKMKEKGYSTKEIEELTGILLH</sequence>
<reference evidence="3" key="1">
    <citation type="submission" date="2019-05" db="EMBL/GenBank/DDBJ databases">
        <title>Complete genome sequencing of Absiella argi strain JCM 30884.</title>
        <authorList>
            <person name="Sakamoto M."/>
            <person name="Murakami T."/>
            <person name="Mori H."/>
        </authorList>
    </citation>
    <scope>NUCLEOTIDE SEQUENCE [LARGE SCALE GENOMIC DNA]</scope>
    <source>
        <strain evidence="3">JCM 30884</strain>
    </source>
</reference>
<dbReference type="InterPro" id="IPR006842">
    <property type="entry name" value="Transposase_31"/>
</dbReference>
<organism evidence="2 3">
    <name type="scientific">Amedibacterium intestinale</name>
    <dbReference type="NCBI Taxonomy" id="2583452"/>
    <lineage>
        <taxon>Bacteria</taxon>
        <taxon>Bacillati</taxon>
        <taxon>Bacillota</taxon>
        <taxon>Erysipelotrichia</taxon>
        <taxon>Erysipelotrichales</taxon>
        <taxon>Erysipelotrichaceae</taxon>
        <taxon>Amedibacterium</taxon>
    </lineage>
</organism>
<name>A0A6N4TNX0_9FIRM</name>
<evidence type="ECO:0000313" key="2">
    <source>
        <dbReference type="EMBL" id="BBK23722.1"/>
    </source>
</evidence>
<protein>
    <recommendedName>
        <fullName evidence="1">Transposase (putative) YhgA-like domain-containing protein</fullName>
    </recommendedName>
</protein>
<dbReference type="KEGG" id="aarg:Aargi30884_26250"/>
<dbReference type="EMBL" id="AP019695">
    <property type="protein sequence ID" value="BBK23722.1"/>
    <property type="molecule type" value="Genomic_DNA"/>
</dbReference>
<accession>A0A6N4TNX0</accession>
<keyword evidence="3" id="KW-1185">Reference proteome</keyword>
<dbReference type="AlphaFoldDB" id="A0A6N4TNX0"/>
<evidence type="ECO:0000313" key="3">
    <source>
        <dbReference type="Proteomes" id="UP000464754"/>
    </source>
</evidence>
<proteinExistence type="predicted"/>
<gene>
    <name evidence="2" type="ORF">Aargi30884_26250</name>
</gene>
<evidence type="ECO:0000259" key="1">
    <source>
        <dbReference type="Pfam" id="PF04754"/>
    </source>
</evidence>
<feature type="domain" description="Transposase (putative) YhgA-like" evidence="1">
    <location>
        <begin position="5"/>
        <end position="182"/>
    </location>
</feature>
<dbReference type="Proteomes" id="UP000464754">
    <property type="component" value="Chromosome"/>
</dbReference>